<reference evidence="1" key="1">
    <citation type="submission" date="2022-07" db="EMBL/GenBank/DDBJ databases">
        <title>Genome Sequence of Lecanicillium saksenae.</title>
        <authorList>
            <person name="Buettner E."/>
        </authorList>
    </citation>
    <scope>NUCLEOTIDE SEQUENCE</scope>
    <source>
        <strain evidence="1">VT-O1</strain>
    </source>
</reference>
<organism evidence="1 2">
    <name type="scientific">Lecanicillium saksenae</name>
    <dbReference type="NCBI Taxonomy" id="468837"/>
    <lineage>
        <taxon>Eukaryota</taxon>
        <taxon>Fungi</taxon>
        <taxon>Dikarya</taxon>
        <taxon>Ascomycota</taxon>
        <taxon>Pezizomycotina</taxon>
        <taxon>Sordariomycetes</taxon>
        <taxon>Hypocreomycetidae</taxon>
        <taxon>Hypocreales</taxon>
        <taxon>Cordycipitaceae</taxon>
        <taxon>Lecanicillium</taxon>
    </lineage>
</organism>
<dbReference type="EMBL" id="JANAKD010000199">
    <property type="protein sequence ID" value="KAJ3496349.1"/>
    <property type="molecule type" value="Genomic_DNA"/>
</dbReference>
<protein>
    <submittedName>
        <fullName evidence="1">Uncharacterized protein</fullName>
    </submittedName>
</protein>
<dbReference type="Proteomes" id="UP001148737">
    <property type="component" value="Unassembled WGS sequence"/>
</dbReference>
<evidence type="ECO:0000313" key="1">
    <source>
        <dbReference type="EMBL" id="KAJ3496349.1"/>
    </source>
</evidence>
<name>A0ACC1R038_9HYPO</name>
<gene>
    <name evidence="1" type="ORF">NLG97_g2723</name>
</gene>
<comment type="caution">
    <text evidence="1">The sequence shown here is derived from an EMBL/GenBank/DDBJ whole genome shotgun (WGS) entry which is preliminary data.</text>
</comment>
<proteinExistence type="predicted"/>
<keyword evidence="2" id="KW-1185">Reference proteome</keyword>
<sequence length="156" mass="16321">MKAAAVVAALCGLAACDMITTEEWANMDLDKITTSIPDCYISCKKADYDNFCKGTKFEGLDYKDVAHILTLCRRLDNKDKPISEGDLQEANTKLTERFAKAPLPGDASSIASKTSSGGKPTETTKASEDKKNAAADSGSHLGAAVAMAAAVAVAAI</sequence>
<evidence type="ECO:0000313" key="2">
    <source>
        <dbReference type="Proteomes" id="UP001148737"/>
    </source>
</evidence>
<accession>A0ACC1R038</accession>